<feature type="region of interest" description="Disordered" evidence="4">
    <location>
        <begin position="1"/>
        <end position="155"/>
    </location>
</feature>
<keyword evidence="2" id="KW-0156">Chromatin regulator</keyword>
<keyword evidence="3" id="KW-0539">Nucleus</keyword>
<dbReference type="GO" id="GO:1904263">
    <property type="term" value="P:positive regulation of TORC1 signaling"/>
    <property type="evidence" value="ECO:0007669"/>
    <property type="project" value="TreeGrafter"/>
</dbReference>
<name>A0A2R5LD86_9ACAR</name>
<evidence type="ECO:0000256" key="4">
    <source>
        <dbReference type="SAM" id="MobiDB-lite"/>
    </source>
</evidence>
<reference evidence="6" key="1">
    <citation type="submission" date="2018-03" db="EMBL/GenBank/DDBJ databases">
        <title>The relapsing fever spirochete Borrelia turicatae persists in the highly oxidative environment of its soft-bodied tick vector.</title>
        <authorList>
            <person name="Bourret T.J."/>
            <person name="Boyle W.K."/>
            <person name="Valenzuela J.G."/>
            <person name="Oliveira F."/>
            <person name="Lopez J.E."/>
        </authorList>
    </citation>
    <scope>NUCLEOTIDE SEQUENCE</scope>
    <source>
        <strain evidence="6">Kansas strain/isolate</strain>
        <tissue evidence="6">Salivary glands</tissue>
    </source>
</reference>
<feature type="compositionally biased region" description="Low complexity" evidence="4">
    <location>
        <begin position="27"/>
        <end position="38"/>
    </location>
</feature>
<evidence type="ECO:0000259" key="5">
    <source>
        <dbReference type="PROSITE" id="PS50020"/>
    </source>
</evidence>
<organism evidence="6">
    <name type="scientific">Ornithodoros turicata</name>
    <dbReference type="NCBI Taxonomy" id="34597"/>
    <lineage>
        <taxon>Eukaryota</taxon>
        <taxon>Metazoa</taxon>
        <taxon>Ecdysozoa</taxon>
        <taxon>Arthropoda</taxon>
        <taxon>Chelicerata</taxon>
        <taxon>Arachnida</taxon>
        <taxon>Acari</taxon>
        <taxon>Parasitiformes</taxon>
        <taxon>Ixodida</taxon>
        <taxon>Ixodoidea</taxon>
        <taxon>Argasidae</taxon>
        <taxon>Ornithodorinae</taxon>
        <taxon>Ornithodoros</taxon>
    </lineage>
</organism>
<dbReference type="InterPro" id="IPR036020">
    <property type="entry name" value="WW_dom_sf"/>
</dbReference>
<feature type="compositionally biased region" description="Low complexity" evidence="4">
    <location>
        <begin position="395"/>
        <end position="417"/>
    </location>
</feature>
<feature type="domain" description="WW" evidence="5">
    <location>
        <begin position="149"/>
        <end position="176"/>
    </location>
</feature>
<dbReference type="GO" id="GO:0000993">
    <property type="term" value="F:RNA polymerase II complex binding"/>
    <property type="evidence" value="ECO:0007669"/>
    <property type="project" value="TreeGrafter"/>
</dbReference>
<feature type="compositionally biased region" description="Basic and acidic residues" evidence="4">
    <location>
        <begin position="125"/>
        <end position="151"/>
    </location>
</feature>
<dbReference type="GO" id="GO:0006325">
    <property type="term" value="P:chromatin organization"/>
    <property type="evidence" value="ECO:0007669"/>
    <property type="project" value="UniProtKB-KW"/>
</dbReference>
<dbReference type="GO" id="GO:0010506">
    <property type="term" value="P:regulation of autophagy"/>
    <property type="evidence" value="ECO:0007669"/>
    <property type="project" value="TreeGrafter"/>
</dbReference>
<dbReference type="SUPFAM" id="SSF51045">
    <property type="entry name" value="WW domain"/>
    <property type="match status" value="1"/>
</dbReference>
<evidence type="ECO:0000256" key="2">
    <source>
        <dbReference type="ARBA" id="ARBA00022853"/>
    </source>
</evidence>
<dbReference type="CDD" id="cd00201">
    <property type="entry name" value="WW"/>
    <property type="match status" value="1"/>
</dbReference>
<dbReference type="PROSITE" id="PS01159">
    <property type="entry name" value="WW_DOMAIN_1"/>
    <property type="match status" value="1"/>
</dbReference>
<dbReference type="AlphaFoldDB" id="A0A2R5LD86"/>
<feature type="compositionally biased region" description="Low complexity" evidence="4">
    <location>
        <begin position="100"/>
        <end position="111"/>
    </location>
</feature>
<dbReference type="GO" id="GO:0005634">
    <property type="term" value="C:nucleus"/>
    <property type="evidence" value="ECO:0007669"/>
    <property type="project" value="UniProtKB-SubCell"/>
</dbReference>
<sequence>MVMHARKLPRLNDGYFDRNQAHPYENSSKYSSKLKLGSRYNDKVRESPSNGSSHGRSNSPDSRHSPRYHKFSYNQRLKERDKDHERGSSKSPAYKDRVNKSSLGSGSSSNNKDQHSSKSCSSDVSAHRTNHDRSHNEENKEKRQQVGDWSEHVSSSGKKYYYNCKTEVSQWEKPKEWIEWENGGGSDSSSRSKPRSHERQATSSSASGGCNVRQGEKHSSSATVSSSTRAYQHSSRPHNDTRRSSASSSRGSDPRKDSQMQDMDISPASSGTPTSCHESLPQSRNVTPSSQAAPSLLLSPSQVTLANLPKMMSQLAGTRGLPNLDDMSPQEAFRTIQQALQLTKQAQTTGLSQATSSCVTQTEGLKGTSPSMYQAHTTPIASHRATQSSSGVCMPGLPLPAGLQGPPLTPGTLDGKGASAGDCRDGGAASPGSDYSAHSSRRDSPTSCVSSLHSISGTGTSSLASAVLKPAVPSLTPSLANYYNESLISHVTGWQADHAERQANRYSEEAHTLGSLNCTRVSAELKMARSLVRLAEIQATLQEQRTLFLRQQIKELEELKSQVTFMSDS</sequence>
<protein>
    <submittedName>
        <fullName evidence="6">Putative signal peptide protein</fullName>
    </submittedName>
</protein>
<feature type="compositionally biased region" description="Polar residues" evidence="4">
    <location>
        <begin position="47"/>
        <end position="60"/>
    </location>
</feature>
<dbReference type="Gene3D" id="2.20.70.10">
    <property type="match status" value="1"/>
</dbReference>
<feature type="region of interest" description="Disordered" evidence="4">
    <location>
        <begin position="383"/>
        <end position="452"/>
    </location>
</feature>
<dbReference type="PROSITE" id="PS50020">
    <property type="entry name" value="WW_DOMAIN_2"/>
    <property type="match status" value="1"/>
</dbReference>
<comment type="subcellular location">
    <subcellularLocation>
        <location evidence="1">Nucleus</location>
    </subcellularLocation>
</comment>
<accession>A0A2R5LD86</accession>
<dbReference type="InterPro" id="IPR001202">
    <property type="entry name" value="WW_dom"/>
</dbReference>
<dbReference type="GO" id="GO:0003682">
    <property type="term" value="F:chromatin binding"/>
    <property type="evidence" value="ECO:0007669"/>
    <property type="project" value="TreeGrafter"/>
</dbReference>
<feature type="compositionally biased region" description="Basic and acidic residues" evidence="4">
    <location>
        <begin position="76"/>
        <end position="99"/>
    </location>
</feature>
<dbReference type="InterPro" id="IPR038867">
    <property type="entry name" value="WAC"/>
</dbReference>
<dbReference type="Pfam" id="PF00397">
    <property type="entry name" value="WW"/>
    <property type="match status" value="1"/>
</dbReference>
<feature type="compositionally biased region" description="Polar residues" evidence="4">
    <location>
        <begin position="267"/>
        <end position="287"/>
    </location>
</feature>
<dbReference type="PANTHER" id="PTHR15911:SF6">
    <property type="entry name" value="WW DOMAIN-CONTAINING ADAPTER PROTEIN WITH COILED-COIL"/>
    <property type="match status" value="1"/>
</dbReference>
<dbReference type="SMART" id="SM00456">
    <property type="entry name" value="WW"/>
    <property type="match status" value="1"/>
</dbReference>
<evidence type="ECO:0000256" key="1">
    <source>
        <dbReference type="ARBA" id="ARBA00004123"/>
    </source>
</evidence>
<dbReference type="PANTHER" id="PTHR15911">
    <property type="entry name" value="WW DOMAIN-CONTAINING ADAPTER PROTEIN WITH COILED-COIL"/>
    <property type="match status" value="1"/>
</dbReference>
<evidence type="ECO:0000313" key="6">
    <source>
        <dbReference type="EMBL" id="MBY07385.1"/>
    </source>
</evidence>
<dbReference type="EMBL" id="GGLE01003259">
    <property type="protein sequence ID" value="MBY07385.1"/>
    <property type="molecule type" value="Transcribed_RNA"/>
</dbReference>
<proteinExistence type="predicted"/>
<feature type="region of interest" description="Disordered" evidence="4">
    <location>
        <begin position="173"/>
        <end position="292"/>
    </location>
</feature>
<evidence type="ECO:0000256" key="3">
    <source>
        <dbReference type="ARBA" id="ARBA00023242"/>
    </source>
</evidence>